<gene>
    <name evidence="3" type="ORF">HNR06_000992</name>
</gene>
<keyword evidence="1" id="KW-1133">Transmembrane helix</keyword>
<proteinExistence type="predicted"/>
<dbReference type="InterPro" id="IPR024983">
    <property type="entry name" value="CHAT_dom"/>
</dbReference>
<dbReference type="EMBL" id="JACCHL010000001">
    <property type="protein sequence ID" value="NYH51403.1"/>
    <property type="molecule type" value="Genomic_DNA"/>
</dbReference>
<evidence type="ECO:0000256" key="1">
    <source>
        <dbReference type="SAM" id="Phobius"/>
    </source>
</evidence>
<keyword evidence="1" id="KW-0472">Membrane</keyword>
<reference evidence="3 4" key="1">
    <citation type="submission" date="2020-07" db="EMBL/GenBank/DDBJ databases">
        <title>Sequencing the genomes of 1000 actinobacteria strains.</title>
        <authorList>
            <person name="Klenk H.-P."/>
        </authorList>
    </citation>
    <scope>NUCLEOTIDE SEQUENCE [LARGE SCALE GENOMIC DNA]</scope>
    <source>
        <strain evidence="3 4">DSM 45278</strain>
    </source>
</reference>
<dbReference type="Pfam" id="PF12770">
    <property type="entry name" value="CHAT"/>
    <property type="match status" value="1"/>
</dbReference>
<sequence length="1014" mass="113161">MRIWIYDLRINRIERSVRNRYRRTRSALLIATLVALSFLPASINFENASLTFSLILAALGSVISLLGWVHTIPTWPEFLGKQHKSLIPFSALRFLLIFGWLPTLTVVTNPEALFLLPTALAMMFVEICTSIFSFRTGDWALRVGGAIQLALQPLARDRYPLGLGNLIDRWFYDAVIRPKEPDLSLWEMMIRYDEVLDFYPASHAAQLLWRQKTPVPPADSEPWTSIADSCADVLRTFPQRRPDLIYKRHPGQLAQTWMDKHAPSFFAARAMSAMARAETSCSTGEFDYALQNRRLATEIFTAIDMPINAATARCLTADLLLFDLDRPEEANKVLGKLGEDDNLPVAVTCLALVIRAGLGEAKAWKHANTLIPLPIQGSIEVFDELPTWLPFLSNHHREIKFNLFVEQRFQQVAKNFNGAVSSNARLTGWNSHIANRFLRPGGTHDIREALATARESFDFGNLLHAQQLAHMIAAAAEANSHLPYQTDAHELLADIAASKHDWASSFTELEAALECIEHQRWRTVNTDILIDLDVSPVSARMVELIVDGLVPHVPLRDAVELAERGRSQLLLDKKSNTRKILHSALEEELVYMSIDPAHNRRIRNYHAAKAASSAYAESSAGKPASFSQLRDVLPLNTVLCEIVWRDPRLFLLLIRAGQTDPTAIIVPFQQIESLNADVERDPAGLQQVLRPLTQALVTHTEVGETIWIVPDGPLHDLPLHAGSIKGIPLGERNPMCVSPNASIMLPYLSRTPQPPPRRALILGDPMGNLPHASAEAQAISPLFGKSDLFTGSTARSQNLLQRVKQKEYDVVHLACHCTVNYDQPALSRLHLADGEFPVLDLDQIPASTRLVTLSGCGTGTQRHRRGNELVGPARVLLHSRVSAVLISHWTVNDFSTALLMEDFYQEWQQGHSIAEALSIARGKLRRLSCSDAIARCKAWLDAPGNEKIASQIESEITRLEARSAAAKLSTATNDPREHIRIMRAALQQSQHDRTTPAFDNPYHLASFTLIGDWR</sequence>
<feature type="domain" description="CHAT" evidence="2">
    <location>
        <begin position="687"/>
        <end position="1012"/>
    </location>
</feature>
<evidence type="ECO:0000313" key="4">
    <source>
        <dbReference type="Proteomes" id="UP000584931"/>
    </source>
</evidence>
<comment type="caution">
    <text evidence="3">The sequence shown here is derived from an EMBL/GenBank/DDBJ whole genome shotgun (WGS) entry which is preliminary data.</text>
</comment>
<feature type="transmembrane region" description="Helical" evidence="1">
    <location>
        <begin position="90"/>
        <end position="108"/>
    </location>
</feature>
<dbReference type="Proteomes" id="UP000584931">
    <property type="component" value="Unassembled WGS sequence"/>
</dbReference>
<name>A0A7Y9XB88_9ACTN</name>
<evidence type="ECO:0000313" key="3">
    <source>
        <dbReference type="EMBL" id="NYH51403.1"/>
    </source>
</evidence>
<accession>A0A7Y9XB88</accession>
<organism evidence="3 4">
    <name type="scientific">Nocardiopsis sinuspersici</name>
    <dbReference type="NCBI Taxonomy" id="501010"/>
    <lineage>
        <taxon>Bacteria</taxon>
        <taxon>Bacillati</taxon>
        <taxon>Actinomycetota</taxon>
        <taxon>Actinomycetes</taxon>
        <taxon>Streptosporangiales</taxon>
        <taxon>Nocardiopsidaceae</taxon>
        <taxon>Nocardiopsis</taxon>
    </lineage>
</organism>
<dbReference type="RefSeq" id="WP_179809314.1">
    <property type="nucleotide sequence ID" value="NZ_JACCHL010000001.1"/>
</dbReference>
<dbReference type="AlphaFoldDB" id="A0A7Y9XB88"/>
<protein>
    <submittedName>
        <fullName evidence="3">CHAT domain-containing protein</fullName>
    </submittedName>
</protein>
<feature type="transmembrane region" description="Helical" evidence="1">
    <location>
        <begin position="26"/>
        <end position="43"/>
    </location>
</feature>
<keyword evidence="1" id="KW-0812">Transmembrane</keyword>
<evidence type="ECO:0000259" key="2">
    <source>
        <dbReference type="Pfam" id="PF12770"/>
    </source>
</evidence>
<feature type="transmembrane region" description="Helical" evidence="1">
    <location>
        <begin position="49"/>
        <end position="69"/>
    </location>
</feature>